<feature type="domain" description="J" evidence="5">
    <location>
        <begin position="105"/>
        <end position="181"/>
    </location>
</feature>
<protein>
    <recommendedName>
        <fullName evidence="5">J domain-containing protein</fullName>
    </recommendedName>
</protein>
<dbReference type="InterPro" id="IPR042569">
    <property type="entry name" value="RAC_head_sf"/>
</dbReference>
<sequence>MATVVTLPLTLTAAPSGHSAPSKGKISSPVKLPVYPAGPSYISAAKRHLLQRSFAEDDEELALEREAAAAKAREEANGEPYPGLGEEVEHKDLLASDPKEWKKQDHYAILGLGHLRYMANDEQIRIAHRRKVLRHHPDKKAGANGGASSGTTNDDAFFKCISKAFDTLTSNERRRQFDSVDWNIEDEVPDPKRVPADKFCETFAPVFAREARFSKVQPVPGFGGSDASKKEVEGFYDFWYNFDSWRSFEWHDKEVNEGSDSRDDKRFTEKKNKSERQRRKKEDNTRLREMVDSVLASDPRIKRIKADEKAARDAKKKGGVSGSATPNGPAKPMSAAEKKVAEEKRKKEEAEKAEAEKKSNEASKADREAAKKAKEAARKNLKKWKKSISTVIAASNYFQPEGKAPAASTVEKQLAELDTLVELLEPEEVKDLKEKVEAGGSGEPAKQALKDKVAALGDKASGKFVEFA</sequence>
<dbReference type="GO" id="GO:0051083">
    <property type="term" value="P:'de novo' cotranslational protein folding"/>
    <property type="evidence" value="ECO:0007669"/>
    <property type="project" value="InterPro"/>
</dbReference>
<evidence type="ECO:0000256" key="2">
    <source>
        <dbReference type="ARBA" id="ARBA00022490"/>
    </source>
</evidence>
<feature type="compositionally biased region" description="Basic and acidic residues" evidence="4">
    <location>
        <begin position="336"/>
        <end position="378"/>
    </location>
</feature>
<dbReference type="Pfam" id="PF21884">
    <property type="entry name" value="ZUO1-like_ZHD"/>
    <property type="match status" value="1"/>
</dbReference>
<dbReference type="Gene3D" id="1.10.8.840">
    <property type="entry name" value="Ribosome-associated complex head domain"/>
    <property type="match status" value="1"/>
</dbReference>
<dbReference type="InterPro" id="IPR058871">
    <property type="entry name" value="Zuotin_N"/>
</dbReference>
<feature type="compositionally biased region" description="Basic and acidic residues" evidence="4">
    <location>
        <begin position="67"/>
        <end position="76"/>
    </location>
</feature>
<reference evidence="6 7" key="1">
    <citation type="submission" date="2018-11" db="EMBL/GenBank/DDBJ databases">
        <title>Genome sequence of Saitozyma podzolica DSM 27192.</title>
        <authorList>
            <person name="Aliyu H."/>
            <person name="Gorte O."/>
            <person name="Ochsenreither K."/>
        </authorList>
    </citation>
    <scope>NUCLEOTIDE SEQUENCE [LARGE SCALE GENOMIC DNA]</scope>
    <source>
        <strain evidence="6 7">DSM 27192</strain>
    </source>
</reference>
<dbReference type="InterPro" id="IPR032003">
    <property type="entry name" value="RAC_head"/>
</dbReference>
<keyword evidence="3" id="KW-0143">Chaperone</keyword>
<evidence type="ECO:0000259" key="5">
    <source>
        <dbReference type="PROSITE" id="PS50076"/>
    </source>
</evidence>
<comment type="subcellular location">
    <subcellularLocation>
        <location evidence="1">Cytoplasm</location>
    </subcellularLocation>
</comment>
<dbReference type="GO" id="GO:0043022">
    <property type="term" value="F:ribosome binding"/>
    <property type="evidence" value="ECO:0007669"/>
    <property type="project" value="InterPro"/>
</dbReference>
<feature type="compositionally biased region" description="Basic and acidic residues" evidence="4">
    <location>
        <begin position="254"/>
        <end position="291"/>
    </location>
</feature>
<comment type="caution">
    <text evidence="6">The sequence shown here is derived from an EMBL/GenBank/DDBJ whole genome shotgun (WGS) entry which is preliminary data.</text>
</comment>
<dbReference type="EMBL" id="RSCD01000004">
    <property type="protein sequence ID" value="RSH93094.1"/>
    <property type="molecule type" value="Genomic_DNA"/>
</dbReference>
<dbReference type="SMART" id="SM00271">
    <property type="entry name" value="DnaJ"/>
    <property type="match status" value="1"/>
</dbReference>
<evidence type="ECO:0000256" key="3">
    <source>
        <dbReference type="ARBA" id="ARBA00023186"/>
    </source>
</evidence>
<evidence type="ECO:0000256" key="4">
    <source>
        <dbReference type="SAM" id="MobiDB-lite"/>
    </source>
</evidence>
<dbReference type="PANTHER" id="PTHR43999:SF1">
    <property type="entry name" value="DNAJ HOMOLOG SUBFAMILY C MEMBER 2"/>
    <property type="match status" value="1"/>
</dbReference>
<dbReference type="Gene3D" id="1.10.287.110">
    <property type="entry name" value="DnaJ domain"/>
    <property type="match status" value="1"/>
</dbReference>
<dbReference type="Pfam" id="PF26185">
    <property type="entry name" value="Zuotin_N"/>
    <property type="match status" value="1"/>
</dbReference>
<dbReference type="GO" id="GO:0030544">
    <property type="term" value="F:Hsp70 protein binding"/>
    <property type="evidence" value="ECO:0007669"/>
    <property type="project" value="InterPro"/>
</dbReference>
<dbReference type="InterPro" id="IPR001623">
    <property type="entry name" value="DnaJ_domain"/>
</dbReference>
<dbReference type="AlphaFoldDB" id="A0A427YPQ2"/>
<feature type="region of interest" description="Disordered" evidence="4">
    <location>
        <begin position="254"/>
        <end position="381"/>
    </location>
</feature>
<proteinExistence type="predicted"/>
<dbReference type="Pfam" id="PF00226">
    <property type="entry name" value="DnaJ"/>
    <property type="match status" value="1"/>
</dbReference>
<dbReference type="InterPro" id="IPR054076">
    <property type="entry name" value="ZUO1-like_ZHD"/>
</dbReference>
<accession>A0A427YPQ2</accession>
<dbReference type="SUPFAM" id="SSF46565">
    <property type="entry name" value="Chaperone J-domain"/>
    <property type="match status" value="1"/>
</dbReference>
<evidence type="ECO:0000256" key="1">
    <source>
        <dbReference type="ARBA" id="ARBA00004496"/>
    </source>
</evidence>
<dbReference type="Proteomes" id="UP000279259">
    <property type="component" value="Unassembled WGS sequence"/>
</dbReference>
<dbReference type="PANTHER" id="PTHR43999">
    <property type="entry name" value="DNAJ HOMOLOG SUBFAMILY C MEMBER 2"/>
    <property type="match status" value="1"/>
</dbReference>
<keyword evidence="7" id="KW-1185">Reference proteome</keyword>
<dbReference type="PROSITE" id="PS50076">
    <property type="entry name" value="DNAJ_2"/>
    <property type="match status" value="1"/>
</dbReference>
<feature type="region of interest" description="Disordered" evidence="4">
    <location>
        <begin position="67"/>
        <end position="86"/>
    </location>
</feature>
<dbReference type="Pfam" id="PF16717">
    <property type="entry name" value="RAC_head"/>
    <property type="match status" value="1"/>
</dbReference>
<dbReference type="InterPro" id="IPR036869">
    <property type="entry name" value="J_dom_sf"/>
</dbReference>
<dbReference type="GO" id="GO:0006450">
    <property type="term" value="P:regulation of translational fidelity"/>
    <property type="evidence" value="ECO:0007669"/>
    <property type="project" value="InterPro"/>
</dbReference>
<name>A0A427YPQ2_9TREE</name>
<feature type="compositionally biased region" description="Basic and acidic residues" evidence="4">
    <location>
        <begin position="299"/>
        <end position="313"/>
    </location>
</feature>
<evidence type="ECO:0000313" key="7">
    <source>
        <dbReference type="Proteomes" id="UP000279259"/>
    </source>
</evidence>
<organism evidence="6 7">
    <name type="scientific">Saitozyma podzolica</name>
    <dbReference type="NCBI Taxonomy" id="1890683"/>
    <lineage>
        <taxon>Eukaryota</taxon>
        <taxon>Fungi</taxon>
        <taxon>Dikarya</taxon>
        <taxon>Basidiomycota</taxon>
        <taxon>Agaricomycotina</taxon>
        <taxon>Tremellomycetes</taxon>
        <taxon>Tremellales</taxon>
        <taxon>Trimorphomycetaceae</taxon>
        <taxon>Saitozyma</taxon>
    </lineage>
</organism>
<dbReference type="OrthoDB" id="1690618at2759"/>
<evidence type="ECO:0000313" key="6">
    <source>
        <dbReference type="EMBL" id="RSH93094.1"/>
    </source>
</evidence>
<dbReference type="STRING" id="1890683.A0A427YPQ2"/>
<keyword evidence="2" id="KW-0963">Cytoplasm</keyword>
<gene>
    <name evidence="6" type="ORF">EHS25_007447</name>
</gene>
<dbReference type="CDD" id="cd23953">
    <property type="entry name" value="zuotin_NTD"/>
    <property type="match status" value="1"/>
</dbReference>
<dbReference type="GO" id="GO:0005829">
    <property type="term" value="C:cytosol"/>
    <property type="evidence" value="ECO:0007669"/>
    <property type="project" value="TreeGrafter"/>
</dbReference>
<dbReference type="InterPro" id="IPR044634">
    <property type="entry name" value="Zuotin/DnaJC2"/>
</dbReference>
<dbReference type="CDD" id="cd06257">
    <property type="entry name" value="DnaJ"/>
    <property type="match status" value="1"/>
</dbReference>